<dbReference type="Proteomes" id="UP000030854">
    <property type="component" value="Unassembled WGS sequence"/>
</dbReference>
<dbReference type="HOGENOM" id="CLU_1001073_0_0_1"/>
<sequence length="285" mass="31510">MASQKLSPTNTAQLSGTGPSFDAALRRDYQNVDFAARSGRGEENLPIPLPTDDIRVAMNKLRALADVVSKGKSVAIYTSYKGTPSVERDPVNIAKASMTDAQKEQYEAWASGYTMPTYDWVNNTKPLKGGERTRIKLERRVEATREIWGNNSITPQNVYWLAEHDPFIMPLITAVAKVNSARRNLAGRQEHLMEYELAEVQTIHNAIKTVTATQNAIMAELNLVNRSINEAKKVLQAREDSIKTKNPVNIRRERAGLPSIGAGVDFGAGTRGGRFARKYFSADTG</sequence>
<dbReference type="OMA" id="HASWLTF"/>
<accession>A0A0B1P4V5</accession>
<evidence type="ECO:0000313" key="3">
    <source>
        <dbReference type="Proteomes" id="UP000030854"/>
    </source>
</evidence>
<organism evidence="2 3">
    <name type="scientific">Uncinula necator</name>
    <name type="common">Grape powdery mildew</name>
    <dbReference type="NCBI Taxonomy" id="52586"/>
    <lineage>
        <taxon>Eukaryota</taxon>
        <taxon>Fungi</taxon>
        <taxon>Dikarya</taxon>
        <taxon>Ascomycota</taxon>
        <taxon>Pezizomycotina</taxon>
        <taxon>Leotiomycetes</taxon>
        <taxon>Erysiphales</taxon>
        <taxon>Erysiphaceae</taxon>
        <taxon>Erysiphe</taxon>
    </lineage>
</organism>
<evidence type="ECO:0000256" key="1">
    <source>
        <dbReference type="SAM" id="MobiDB-lite"/>
    </source>
</evidence>
<feature type="compositionally biased region" description="Polar residues" evidence="1">
    <location>
        <begin position="1"/>
        <end position="18"/>
    </location>
</feature>
<comment type="caution">
    <text evidence="2">The sequence shown here is derived from an EMBL/GenBank/DDBJ whole genome shotgun (WGS) entry which is preliminary data.</text>
</comment>
<evidence type="ECO:0000313" key="2">
    <source>
        <dbReference type="EMBL" id="KHJ31704.1"/>
    </source>
</evidence>
<dbReference type="AlphaFoldDB" id="A0A0B1P4V5"/>
<protein>
    <submittedName>
        <fullName evidence="2">Uncharacterized protein</fullName>
    </submittedName>
</protein>
<reference evidence="2 3" key="1">
    <citation type="journal article" date="2014" name="BMC Genomics">
        <title>Adaptive genomic structural variation in the grape powdery mildew pathogen, Erysiphe necator.</title>
        <authorList>
            <person name="Jones L."/>
            <person name="Riaz S."/>
            <person name="Morales-Cruz A."/>
            <person name="Amrine K.C."/>
            <person name="McGuire B."/>
            <person name="Gubler W.D."/>
            <person name="Walker M.A."/>
            <person name="Cantu D."/>
        </authorList>
    </citation>
    <scope>NUCLEOTIDE SEQUENCE [LARGE SCALE GENOMIC DNA]</scope>
    <source>
        <strain evidence="3">c</strain>
    </source>
</reference>
<proteinExistence type="predicted"/>
<dbReference type="EMBL" id="JNVN01002642">
    <property type="protein sequence ID" value="KHJ31704.1"/>
    <property type="molecule type" value="Genomic_DNA"/>
</dbReference>
<gene>
    <name evidence="2" type="ORF">EV44_g3138</name>
</gene>
<name>A0A0B1P4V5_UNCNE</name>
<feature type="region of interest" description="Disordered" evidence="1">
    <location>
        <begin position="1"/>
        <end position="20"/>
    </location>
</feature>
<keyword evidence="3" id="KW-1185">Reference proteome</keyword>